<gene>
    <name evidence="5" type="ORF">SAMN05878482_105203</name>
</gene>
<dbReference type="PANTHER" id="PTHR21599:SF0">
    <property type="entry name" value="GLYCERATE KINASE"/>
    <property type="match status" value="1"/>
</dbReference>
<dbReference type="InterPro" id="IPR004381">
    <property type="entry name" value="Glycerate_kinase"/>
</dbReference>
<proteinExistence type="inferred from homology"/>
<dbReference type="PIRSF" id="PIRSF006078">
    <property type="entry name" value="GlxK"/>
    <property type="match status" value="1"/>
</dbReference>
<dbReference type="RefSeq" id="WP_076369347.1">
    <property type="nucleotide sequence ID" value="NZ_FTMX01000005.1"/>
</dbReference>
<name>A0A9X8WLM7_9BACI</name>
<comment type="similarity">
    <text evidence="1 4">Belongs to the glycerate kinase type-1 family.</text>
</comment>
<organism evidence="5 6">
    <name type="scientific">Peribacillus simplex</name>
    <dbReference type="NCBI Taxonomy" id="1478"/>
    <lineage>
        <taxon>Bacteria</taxon>
        <taxon>Bacillati</taxon>
        <taxon>Bacillota</taxon>
        <taxon>Bacilli</taxon>
        <taxon>Bacillales</taxon>
        <taxon>Bacillaceae</taxon>
        <taxon>Peribacillus</taxon>
    </lineage>
</organism>
<evidence type="ECO:0000256" key="2">
    <source>
        <dbReference type="ARBA" id="ARBA00022679"/>
    </source>
</evidence>
<dbReference type="Pfam" id="PF02595">
    <property type="entry name" value="Gly_kinase"/>
    <property type="match status" value="1"/>
</dbReference>
<evidence type="ECO:0000256" key="4">
    <source>
        <dbReference type="PIRNR" id="PIRNR006078"/>
    </source>
</evidence>
<dbReference type="InterPro" id="IPR018193">
    <property type="entry name" value="Glyc_kinase_flavodox-like_fold"/>
</dbReference>
<dbReference type="EMBL" id="FTMX01000005">
    <property type="protein sequence ID" value="SIR72352.1"/>
    <property type="molecule type" value="Genomic_DNA"/>
</dbReference>
<comment type="caution">
    <text evidence="5">The sequence shown here is derived from an EMBL/GenBank/DDBJ whole genome shotgun (WGS) entry which is preliminary data.</text>
</comment>
<dbReference type="Gene3D" id="3.90.1510.10">
    <property type="entry name" value="Glycerate kinase, domain 2"/>
    <property type="match status" value="1"/>
</dbReference>
<accession>A0A9X8WLM7</accession>
<dbReference type="NCBIfam" id="TIGR00045">
    <property type="entry name" value="glycerate kinase"/>
    <property type="match status" value="1"/>
</dbReference>
<dbReference type="PANTHER" id="PTHR21599">
    <property type="entry name" value="GLYCERATE KINASE"/>
    <property type="match status" value="1"/>
</dbReference>
<keyword evidence="3 4" id="KW-0418">Kinase</keyword>
<dbReference type="InterPro" id="IPR018197">
    <property type="entry name" value="Glycerate_kinase_RE-like"/>
</dbReference>
<evidence type="ECO:0000256" key="3">
    <source>
        <dbReference type="ARBA" id="ARBA00022777"/>
    </source>
</evidence>
<dbReference type="AlphaFoldDB" id="A0A9X8WLM7"/>
<dbReference type="Proteomes" id="UP000185829">
    <property type="component" value="Unassembled WGS sequence"/>
</dbReference>
<dbReference type="InterPro" id="IPR036129">
    <property type="entry name" value="Glycerate_kinase_sf"/>
</dbReference>
<evidence type="ECO:0000256" key="1">
    <source>
        <dbReference type="ARBA" id="ARBA00006284"/>
    </source>
</evidence>
<evidence type="ECO:0000313" key="5">
    <source>
        <dbReference type="EMBL" id="SIR72352.1"/>
    </source>
</evidence>
<keyword evidence="2 4" id="KW-0808">Transferase</keyword>
<dbReference type="GO" id="GO:0031388">
    <property type="term" value="P:organic acid phosphorylation"/>
    <property type="evidence" value="ECO:0007669"/>
    <property type="project" value="UniProtKB-UniRule"/>
</dbReference>
<sequence>MKIVIAPDSYKGSLSALEASKAIERGIRKALPDARTELVPVADGGEGTMDSLVAATNGRKVEVTVKGPLLEDVQAAYGILGDQETCVIEMASASGLCLVDPDKLNPLITTTYGTGELIQKALNDGCRKFILAVGGSATNDAGVGMLQALGMRVFDEDGKPLGFGGAELSRISEINTEDLDSRIADSEFMIASDVQNPLVGPNGASSVFGPQKGATPAMAELLDKALSSWADLVEMKTGIHLHDKAGAGAAGGMGGAFQAFFPAETKRGIDIVLEHTKMGERLPDADCVFTGEGQIDYQTASGKTPMGVAQEAKKHGIPVFVLAGSIGTGIEVLYQHGVTSVHSLVSAPMPLKEAMERGAELLEASAEQVMRTFLGAIKNRGN</sequence>
<evidence type="ECO:0000313" key="6">
    <source>
        <dbReference type="Proteomes" id="UP000185829"/>
    </source>
</evidence>
<dbReference type="GO" id="GO:0008887">
    <property type="term" value="F:glycerate kinase activity"/>
    <property type="evidence" value="ECO:0007669"/>
    <property type="project" value="UniProtKB-UniRule"/>
</dbReference>
<dbReference type="Gene3D" id="3.40.50.10350">
    <property type="entry name" value="Glycerate kinase, domain 1"/>
    <property type="match status" value="1"/>
</dbReference>
<protein>
    <submittedName>
        <fullName evidence="5">Glycerate kinase</fullName>
    </submittedName>
</protein>
<dbReference type="SUPFAM" id="SSF110738">
    <property type="entry name" value="Glycerate kinase I"/>
    <property type="match status" value="1"/>
</dbReference>
<reference evidence="5 6" key="1">
    <citation type="submission" date="2017-01" db="EMBL/GenBank/DDBJ databases">
        <authorList>
            <person name="Varghese N."/>
            <person name="Submissions S."/>
        </authorList>
    </citation>
    <scope>NUCLEOTIDE SEQUENCE [LARGE SCALE GENOMIC DNA]</scope>
    <source>
        <strain evidence="5 6">RUG2-6</strain>
    </source>
</reference>